<dbReference type="Proteomes" id="UP000317550">
    <property type="component" value="Chromosome"/>
</dbReference>
<proteinExistence type="predicted"/>
<dbReference type="RefSeq" id="WP_144279315.1">
    <property type="nucleotide sequence ID" value="NZ_CP041730.1"/>
</dbReference>
<keyword evidence="3" id="KW-1185">Reference proteome</keyword>
<keyword evidence="1" id="KW-0732">Signal</keyword>
<protein>
    <recommendedName>
        <fullName evidence="4">DUF4189 domain-containing protein</fullName>
    </recommendedName>
</protein>
<evidence type="ECO:0000313" key="2">
    <source>
        <dbReference type="EMBL" id="QDQ27928.1"/>
    </source>
</evidence>
<evidence type="ECO:0008006" key="4">
    <source>
        <dbReference type="Google" id="ProtNLM"/>
    </source>
</evidence>
<feature type="chain" id="PRO_5021803711" description="DUF4189 domain-containing protein" evidence="1">
    <location>
        <begin position="25"/>
        <end position="183"/>
    </location>
</feature>
<gene>
    <name evidence="2" type="ORF">FNU76_17135</name>
</gene>
<dbReference type="OrthoDB" id="5769605at2"/>
<organism evidence="2 3">
    <name type="scientific">Chitinimonas arctica</name>
    <dbReference type="NCBI Taxonomy" id="2594795"/>
    <lineage>
        <taxon>Bacteria</taxon>
        <taxon>Pseudomonadati</taxon>
        <taxon>Pseudomonadota</taxon>
        <taxon>Betaproteobacteria</taxon>
        <taxon>Neisseriales</taxon>
        <taxon>Chitinibacteraceae</taxon>
        <taxon>Chitinimonas</taxon>
    </lineage>
</organism>
<sequence length="183" mass="18956">MTTIQCCKSVIAIATLFAASGTFAATMSKADYATGKDRIGADYKVDKAACDSSSGNAKDICKEQAKGKEKIALAELEYQYSGLGGDGNKLAVAKADAAFAIAKEVCDDKAGNPKDVCRAEAKAAHVKALADAKLVNKVGAATKNAAEDKRDADYKVVAEKCDSLAGEAKSSCISAAKVRFNKS</sequence>
<dbReference type="EMBL" id="CP041730">
    <property type="protein sequence ID" value="QDQ27928.1"/>
    <property type="molecule type" value="Genomic_DNA"/>
</dbReference>
<dbReference type="AlphaFoldDB" id="A0A516SIR2"/>
<dbReference type="KEGG" id="cari:FNU76_17135"/>
<accession>A0A516SIR2</accession>
<name>A0A516SIR2_9NEIS</name>
<evidence type="ECO:0000256" key="1">
    <source>
        <dbReference type="SAM" id="SignalP"/>
    </source>
</evidence>
<reference evidence="3" key="1">
    <citation type="submission" date="2019-07" db="EMBL/GenBank/DDBJ databases">
        <title>Chitinimonas sp. nov., isolated from Ny-Alesund, arctica soil.</title>
        <authorList>
            <person name="Xu Q."/>
            <person name="Peng F."/>
        </authorList>
    </citation>
    <scope>NUCLEOTIDE SEQUENCE [LARGE SCALE GENOMIC DNA]</scope>
    <source>
        <strain evidence="3">R3-44</strain>
    </source>
</reference>
<feature type="signal peptide" evidence="1">
    <location>
        <begin position="1"/>
        <end position="24"/>
    </location>
</feature>
<evidence type="ECO:0000313" key="3">
    <source>
        <dbReference type="Proteomes" id="UP000317550"/>
    </source>
</evidence>